<dbReference type="SMART" id="SM00984">
    <property type="entry name" value="UDPG_MGDP_dh_C"/>
    <property type="match status" value="1"/>
</dbReference>
<dbReference type="SUPFAM" id="SSF48179">
    <property type="entry name" value="6-phosphogluconate dehydrogenase C-terminal domain-like"/>
    <property type="match status" value="1"/>
</dbReference>
<evidence type="ECO:0000256" key="6">
    <source>
        <dbReference type="ARBA" id="ARBA00047473"/>
    </source>
</evidence>
<dbReference type="OrthoDB" id="9803238at2"/>
<dbReference type="EC" id="1.1.1.22" evidence="3 7"/>
<feature type="binding site" evidence="9">
    <location>
        <position position="199"/>
    </location>
    <ligand>
        <name>substrate</name>
    </ligand>
</feature>
<feature type="binding site" evidence="10">
    <location>
        <position position="317"/>
    </location>
    <ligand>
        <name>NAD(+)</name>
        <dbReference type="ChEBI" id="CHEBI:57540"/>
    </ligand>
</feature>
<keyword evidence="13" id="KW-1185">Reference proteome</keyword>
<dbReference type="GO" id="GO:0000271">
    <property type="term" value="P:polysaccharide biosynthetic process"/>
    <property type="evidence" value="ECO:0007669"/>
    <property type="project" value="InterPro"/>
</dbReference>
<protein>
    <recommendedName>
        <fullName evidence="3 7">UDP-glucose 6-dehydrogenase</fullName>
        <ecNumber evidence="3 7">1.1.1.22</ecNumber>
    </recommendedName>
</protein>
<dbReference type="Pfam" id="PF00984">
    <property type="entry name" value="UDPG_MGDP_dh"/>
    <property type="match status" value="1"/>
</dbReference>
<dbReference type="PIRSF" id="PIRSF000124">
    <property type="entry name" value="UDPglc_GDPman_dh"/>
    <property type="match status" value="1"/>
</dbReference>
<proteinExistence type="inferred from homology"/>
<feature type="binding site" evidence="9">
    <location>
        <position position="252"/>
    </location>
    <ligand>
        <name>substrate</name>
    </ligand>
</feature>
<dbReference type="InterPro" id="IPR017476">
    <property type="entry name" value="UDP-Glc/GDP-Man"/>
</dbReference>
<keyword evidence="5 7" id="KW-0520">NAD</keyword>
<evidence type="ECO:0000256" key="3">
    <source>
        <dbReference type="ARBA" id="ARBA00012954"/>
    </source>
</evidence>
<dbReference type="InterPro" id="IPR028357">
    <property type="entry name" value="UDPglc_DH_bac"/>
</dbReference>
<evidence type="ECO:0000256" key="7">
    <source>
        <dbReference type="PIRNR" id="PIRNR000124"/>
    </source>
</evidence>
<organism evidence="12 13">
    <name type="scientific">Psittacicella gerlachiana</name>
    <dbReference type="NCBI Taxonomy" id="2028574"/>
    <lineage>
        <taxon>Bacteria</taxon>
        <taxon>Pseudomonadati</taxon>
        <taxon>Pseudomonadota</taxon>
        <taxon>Gammaproteobacteria</taxon>
        <taxon>Pasteurellales</taxon>
        <taxon>Psittacicellaceae</taxon>
        <taxon>Psittacicella</taxon>
    </lineage>
</organism>
<feature type="active site" description="Nucleophile" evidence="8">
    <location>
        <position position="255"/>
    </location>
</feature>
<dbReference type="Proteomes" id="UP000265964">
    <property type="component" value="Unassembled WGS sequence"/>
</dbReference>
<dbReference type="Pfam" id="PF03720">
    <property type="entry name" value="UDPG_MGDP_dh_C"/>
    <property type="match status" value="1"/>
</dbReference>
<feature type="binding site" evidence="10">
    <location>
        <position position="120"/>
    </location>
    <ligand>
        <name>NAD(+)</name>
        <dbReference type="ChEBI" id="CHEBI:57540"/>
    </ligand>
</feature>
<feature type="binding site" evidence="10">
    <location>
        <position position="36"/>
    </location>
    <ligand>
        <name>NAD(+)</name>
        <dbReference type="ChEBI" id="CHEBI:57540"/>
    </ligand>
</feature>
<dbReference type="UniPathway" id="UPA00038">
    <property type="reaction ID" value="UER00491"/>
</dbReference>
<sequence length="392" mass="43767">MTLKITVVGAGYVGLANACLLAQEHQVSLLEINPEKVAKISQGQAPIQEEAIEEFLQKVQANLTATCEPQQALARADYVVIATPTNYDPVTNFFNTESVELAIAQAQEFCPQATIIIKSTIPIGFTHAMKMRYPQSRIYFSPEFLREGHALYDNLFPSRIIVGGRSEQAETFAKILQKASCKKDVEILLTDNTEAEAIKLFANTYLAMRVAYFNEIDTYASVYNLDVRKIIRGVGLDPRIGLHYNNPSFGYGGYCLPKDTKQLLANYQNIPHQSLINAIVEANDHRKDFIAESIVATGAKVVGIYRLIMKAGSDNFREAAILGVIERLQKQGVKIIIYEPACVQERLLDLPVIKDFQNFVQLSDLIVANRVDQVLKPYIDKVYTRDLSGIDV</sequence>
<dbReference type="InterPro" id="IPR036220">
    <property type="entry name" value="UDP-Glc/GDP-Man_DH_C_sf"/>
</dbReference>
<name>A0A3A1YBR8_9GAMM</name>
<dbReference type="InterPro" id="IPR008927">
    <property type="entry name" value="6-PGluconate_DH-like_C_sf"/>
</dbReference>
<dbReference type="GO" id="GO:0051287">
    <property type="term" value="F:NAD binding"/>
    <property type="evidence" value="ECO:0007669"/>
    <property type="project" value="InterPro"/>
</dbReference>
<feature type="binding site" evidence="9">
    <location>
        <begin position="144"/>
        <end position="147"/>
    </location>
    <ligand>
        <name>substrate</name>
    </ligand>
</feature>
<dbReference type="Pfam" id="PF03721">
    <property type="entry name" value="UDPG_MGDP_dh_N"/>
    <property type="match status" value="1"/>
</dbReference>
<evidence type="ECO:0000313" key="13">
    <source>
        <dbReference type="Proteomes" id="UP000265964"/>
    </source>
</evidence>
<dbReference type="GO" id="GO:0003979">
    <property type="term" value="F:UDP-glucose 6-dehydrogenase activity"/>
    <property type="evidence" value="ECO:0007669"/>
    <property type="project" value="UniProtKB-EC"/>
</dbReference>
<evidence type="ECO:0000256" key="10">
    <source>
        <dbReference type="PIRSR" id="PIRSR500134-3"/>
    </source>
</evidence>
<feature type="binding site" evidence="9">
    <location>
        <position position="310"/>
    </location>
    <ligand>
        <name>substrate</name>
    </ligand>
</feature>
<dbReference type="SUPFAM" id="SSF52413">
    <property type="entry name" value="UDP-glucose/GDP-mannose dehydrogenase C-terminal domain"/>
    <property type="match status" value="1"/>
</dbReference>
<feature type="binding site" evidence="10">
    <location>
        <position position="258"/>
    </location>
    <ligand>
        <name>NAD(+)</name>
        <dbReference type="ChEBI" id="CHEBI:57540"/>
    </ligand>
</feature>
<evidence type="ECO:0000259" key="11">
    <source>
        <dbReference type="SMART" id="SM00984"/>
    </source>
</evidence>
<dbReference type="EMBL" id="NRJF01000084">
    <property type="protein sequence ID" value="RIY35582.1"/>
    <property type="molecule type" value="Genomic_DNA"/>
</dbReference>
<dbReference type="InterPro" id="IPR013328">
    <property type="entry name" value="6PGD_dom2"/>
</dbReference>
<dbReference type="InterPro" id="IPR001732">
    <property type="entry name" value="UDP-Glc/GDP-Man_DH_N"/>
</dbReference>
<dbReference type="GO" id="GO:0006065">
    <property type="term" value="P:UDP-glucuronate biosynthetic process"/>
    <property type="evidence" value="ECO:0007669"/>
    <property type="project" value="UniProtKB-UniPathway"/>
</dbReference>
<dbReference type="NCBIfam" id="TIGR03026">
    <property type="entry name" value="NDP-sugDHase"/>
    <property type="match status" value="1"/>
</dbReference>
<gene>
    <name evidence="12" type="ORF">CKF59_03485</name>
</gene>
<feature type="binding site" evidence="10">
    <location>
        <position position="147"/>
    </location>
    <ligand>
        <name>NAD(+)</name>
        <dbReference type="ChEBI" id="CHEBI:57540"/>
    </ligand>
</feature>
<dbReference type="PANTHER" id="PTHR43750">
    <property type="entry name" value="UDP-GLUCOSE 6-DEHYDROGENASE TUAD"/>
    <property type="match status" value="1"/>
</dbReference>
<feature type="binding site" evidence="10">
    <location>
        <position position="85"/>
    </location>
    <ligand>
        <name>NAD(+)</name>
        <dbReference type="ChEBI" id="CHEBI:57540"/>
    </ligand>
</feature>
<reference evidence="12 13" key="1">
    <citation type="submission" date="2017-08" db="EMBL/GenBank/DDBJ databases">
        <title>Reclassification of Bisgaard taxon 37 and 44.</title>
        <authorList>
            <person name="Christensen H."/>
        </authorList>
    </citation>
    <scope>NUCLEOTIDE SEQUENCE [LARGE SCALE GENOMIC DNA]</scope>
    <source>
        <strain evidence="12 13">EEAB3T1</strain>
    </source>
</reference>
<feature type="binding site" evidence="9">
    <location>
        <begin position="244"/>
        <end position="248"/>
    </location>
    <ligand>
        <name>substrate</name>
    </ligand>
</feature>
<dbReference type="RefSeq" id="WP_119534594.1">
    <property type="nucleotide sequence ID" value="NZ_NRJF01000084.1"/>
</dbReference>
<comment type="pathway">
    <text evidence="1">Nucleotide-sugar biosynthesis; UDP-alpha-D-glucuronate biosynthesis; UDP-alpha-D-glucuronate from UDP-alpha-D-glucose: step 1/1.</text>
</comment>
<dbReference type="Gene3D" id="3.40.50.720">
    <property type="entry name" value="NAD(P)-binding Rossmann-like Domain"/>
    <property type="match status" value="2"/>
</dbReference>
<evidence type="ECO:0000256" key="1">
    <source>
        <dbReference type="ARBA" id="ARBA00004701"/>
    </source>
</evidence>
<evidence type="ECO:0000256" key="9">
    <source>
        <dbReference type="PIRSR" id="PIRSR500134-2"/>
    </source>
</evidence>
<dbReference type="InterPro" id="IPR014026">
    <property type="entry name" value="UDP-Glc/GDP-Man_DH_dimer"/>
</dbReference>
<feature type="domain" description="UDP-glucose/GDP-mannose dehydrogenase C-terminal" evidence="11">
    <location>
        <begin position="303"/>
        <end position="390"/>
    </location>
</feature>
<dbReference type="SUPFAM" id="SSF51735">
    <property type="entry name" value="NAD(P)-binding Rossmann-fold domains"/>
    <property type="match status" value="1"/>
</dbReference>
<dbReference type="InterPro" id="IPR014027">
    <property type="entry name" value="UDP-Glc/GDP-Man_DH_C"/>
</dbReference>
<dbReference type="PANTHER" id="PTHR43750:SF2">
    <property type="entry name" value="UDP-GLUCOSE 6-DEHYDROGENASE"/>
    <property type="match status" value="1"/>
</dbReference>
<dbReference type="AlphaFoldDB" id="A0A3A1YBR8"/>
<dbReference type="Gene3D" id="1.10.1040.10">
    <property type="entry name" value="N-(1-d-carboxylethyl)-l-norvaline Dehydrogenase, domain 2"/>
    <property type="match status" value="1"/>
</dbReference>
<comment type="caution">
    <text evidence="12">The sequence shown here is derived from an EMBL/GenBank/DDBJ whole genome shotgun (WGS) entry which is preliminary data.</text>
</comment>
<evidence type="ECO:0000256" key="4">
    <source>
        <dbReference type="ARBA" id="ARBA00023002"/>
    </source>
</evidence>
<keyword evidence="4 7" id="KW-0560">Oxidoreductase</keyword>
<evidence type="ECO:0000313" key="12">
    <source>
        <dbReference type="EMBL" id="RIY35582.1"/>
    </source>
</evidence>
<dbReference type="InterPro" id="IPR036291">
    <property type="entry name" value="NAD(P)-bd_dom_sf"/>
</dbReference>
<feature type="binding site" evidence="9">
    <location>
        <position position="309"/>
    </location>
    <ligand>
        <name>substrate</name>
    </ligand>
</feature>
<accession>A0A3A1YBR8</accession>
<dbReference type="PIRSF" id="PIRSF500134">
    <property type="entry name" value="UDPglc_DH_bac"/>
    <property type="match status" value="1"/>
</dbReference>
<comment type="catalytic activity">
    <reaction evidence="6 7">
        <text>UDP-alpha-D-glucose + 2 NAD(+) + H2O = UDP-alpha-D-glucuronate + 2 NADH + 3 H(+)</text>
        <dbReference type="Rhea" id="RHEA:23596"/>
        <dbReference type="ChEBI" id="CHEBI:15377"/>
        <dbReference type="ChEBI" id="CHEBI:15378"/>
        <dbReference type="ChEBI" id="CHEBI:57540"/>
        <dbReference type="ChEBI" id="CHEBI:57945"/>
        <dbReference type="ChEBI" id="CHEBI:58052"/>
        <dbReference type="ChEBI" id="CHEBI:58885"/>
        <dbReference type="EC" id="1.1.1.22"/>
    </reaction>
</comment>
<evidence type="ECO:0000256" key="8">
    <source>
        <dbReference type="PIRSR" id="PIRSR500134-1"/>
    </source>
</evidence>
<comment type="similarity">
    <text evidence="2 7">Belongs to the UDP-glucose/GDP-mannose dehydrogenase family.</text>
</comment>
<evidence type="ECO:0000256" key="5">
    <source>
        <dbReference type="ARBA" id="ARBA00023027"/>
    </source>
</evidence>
<evidence type="ECO:0000256" key="2">
    <source>
        <dbReference type="ARBA" id="ARBA00006601"/>
    </source>
</evidence>